<feature type="signal peptide" evidence="2">
    <location>
        <begin position="1"/>
        <end position="24"/>
    </location>
</feature>
<accession>A0A212U1I0</accession>
<sequence>MQRRRTALAIAFATTAALTVPAHAAGELELEVLSTHTTGSFDESASEITAFDATTNQVAVVNAEAGALDVMTLDESGQLSPTGSFSAAGLEAADGSVVDEDAEVNSVDVLNGRVAVAVEAGDKVSRGWVVLGRLNEPGQGEALEVEAVVRVGAQPDMVKIAPDGSTALTADEGEPDDDFTVDPVGSVSVIDLSGEGAVTQEDVRTAGFDAFEGENLPEGVRVFGPDVPAPDGRGGRVARNLEPEYVAIDAAGETAMVTLQEANAVAEVDIASATVTALHALPVKDWNAGGNVLDPTKDDDAIVLGNWPVLGLLQPDAIEAFEAGGQTYYAIANEGDAREWGEYSEETKVEDVELDPEHFEGDLETLQSEEQIGELKITTEMGSVPTENGYTELHAFGGRSFSILDADGQQVFESGGQLARIVEQLIASGELPEHAWNANNDETPSMDKRSDDKGIEPEAVTIGEIDGRTYMFLGLERISGIMVFDVTEPASPQFVTWADNRGWEVELDGEAAEGMGDMGPEGLEFVPAEDSPTGAPLLVVGNEVSGTTTVWSITGEGEENPIIDTGRRAESPAPVLGLGLLTAGGALLAARRVRGAHRA</sequence>
<dbReference type="RefSeq" id="WP_234994364.1">
    <property type="nucleotide sequence ID" value="NZ_FYEZ01000002.1"/>
</dbReference>
<gene>
    <name evidence="4" type="ORF">SAMN05445756_1723</name>
</gene>
<evidence type="ECO:0000256" key="2">
    <source>
        <dbReference type="SAM" id="SignalP"/>
    </source>
</evidence>
<reference evidence="4 5" key="1">
    <citation type="submission" date="2017-06" db="EMBL/GenBank/DDBJ databases">
        <authorList>
            <person name="Kim H.J."/>
            <person name="Triplett B.A."/>
        </authorList>
    </citation>
    <scope>NUCLEOTIDE SEQUENCE [LARGE SCALE GENOMIC DNA]</scope>
    <source>
        <strain evidence="4 5">DSM 22179</strain>
    </source>
</reference>
<dbReference type="InterPro" id="IPR055188">
    <property type="entry name" value="Choice_anch_I"/>
</dbReference>
<dbReference type="EMBL" id="FYEZ01000002">
    <property type="protein sequence ID" value="SNC72093.1"/>
    <property type="molecule type" value="Genomic_DNA"/>
</dbReference>
<protein>
    <recommendedName>
        <fullName evidence="3">Choice-of-anchor I domain-containing protein</fullName>
    </recommendedName>
</protein>
<evidence type="ECO:0000313" key="5">
    <source>
        <dbReference type="Proteomes" id="UP000198122"/>
    </source>
</evidence>
<feature type="compositionally biased region" description="Basic and acidic residues" evidence="1">
    <location>
        <begin position="445"/>
        <end position="456"/>
    </location>
</feature>
<dbReference type="Proteomes" id="UP000198122">
    <property type="component" value="Unassembled WGS sequence"/>
</dbReference>
<dbReference type="SUPFAM" id="SSF50969">
    <property type="entry name" value="YVTN repeat-like/Quinoprotein amine dehydrogenase"/>
    <property type="match status" value="1"/>
</dbReference>
<evidence type="ECO:0000259" key="3">
    <source>
        <dbReference type="Pfam" id="PF22494"/>
    </source>
</evidence>
<evidence type="ECO:0000313" key="4">
    <source>
        <dbReference type="EMBL" id="SNC72093.1"/>
    </source>
</evidence>
<dbReference type="InterPro" id="IPR011044">
    <property type="entry name" value="Quino_amine_DH_bsu"/>
</dbReference>
<dbReference type="InterPro" id="IPR052956">
    <property type="entry name" value="Mesenchyme-surface_protein"/>
</dbReference>
<dbReference type="Gene3D" id="2.130.10.10">
    <property type="entry name" value="YVTN repeat-like/Quinoprotein amine dehydrogenase"/>
    <property type="match status" value="1"/>
</dbReference>
<dbReference type="NCBIfam" id="NF038117">
    <property type="entry name" value="choice_anch_I"/>
    <property type="match status" value="1"/>
</dbReference>
<feature type="domain" description="Choice-of-anchor I" evidence="3">
    <location>
        <begin position="45"/>
        <end position="553"/>
    </location>
</feature>
<organism evidence="4 5">
    <name type="scientific">Kytococcus aerolatus</name>
    <dbReference type="NCBI Taxonomy" id="592308"/>
    <lineage>
        <taxon>Bacteria</taxon>
        <taxon>Bacillati</taxon>
        <taxon>Actinomycetota</taxon>
        <taxon>Actinomycetes</taxon>
        <taxon>Micrococcales</taxon>
        <taxon>Kytococcaceae</taxon>
        <taxon>Kytococcus</taxon>
    </lineage>
</organism>
<proteinExistence type="predicted"/>
<feature type="region of interest" description="Disordered" evidence="1">
    <location>
        <begin position="435"/>
        <end position="458"/>
    </location>
</feature>
<keyword evidence="2" id="KW-0732">Signal</keyword>
<dbReference type="Pfam" id="PF22494">
    <property type="entry name" value="choice_anch_I"/>
    <property type="match status" value="1"/>
</dbReference>
<dbReference type="InterPro" id="IPR015943">
    <property type="entry name" value="WD40/YVTN_repeat-like_dom_sf"/>
</dbReference>
<evidence type="ECO:0000256" key="1">
    <source>
        <dbReference type="SAM" id="MobiDB-lite"/>
    </source>
</evidence>
<dbReference type="AlphaFoldDB" id="A0A212U1I0"/>
<name>A0A212U1I0_9MICO</name>
<keyword evidence="5" id="KW-1185">Reference proteome</keyword>
<feature type="chain" id="PRO_5012058324" description="Choice-of-anchor I domain-containing protein" evidence="2">
    <location>
        <begin position="25"/>
        <end position="599"/>
    </location>
</feature>
<dbReference type="PANTHER" id="PTHR46928:SF1">
    <property type="entry name" value="MESENCHYME-SPECIFIC CELL SURFACE GLYCOPROTEIN"/>
    <property type="match status" value="1"/>
</dbReference>
<dbReference type="PANTHER" id="PTHR46928">
    <property type="entry name" value="MESENCHYME-SPECIFIC CELL SURFACE GLYCOPROTEIN"/>
    <property type="match status" value="1"/>
</dbReference>